<dbReference type="PANTHER" id="PTHR35558">
    <property type="entry name" value="SGNH_HYDRO DOMAIN-CONTAINING PROTEIN"/>
    <property type="match status" value="1"/>
</dbReference>
<name>A0A210PRT7_MIZYE</name>
<evidence type="ECO:0008006" key="4">
    <source>
        <dbReference type="Google" id="ProtNLM"/>
    </source>
</evidence>
<organism evidence="2 3">
    <name type="scientific">Mizuhopecten yessoensis</name>
    <name type="common">Japanese scallop</name>
    <name type="synonym">Patinopecten yessoensis</name>
    <dbReference type="NCBI Taxonomy" id="6573"/>
    <lineage>
        <taxon>Eukaryota</taxon>
        <taxon>Metazoa</taxon>
        <taxon>Spiralia</taxon>
        <taxon>Lophotrochozoa</taxon>
        <taxon>Mollusca</taxon>
        <taxon>Bivalvia</taxon>
        <taxon>Autobranchia</taxon>
        <taxon>Pteriomorphia</taxon>
        <taxon>Pectinida</taxon>
        <taxon>Pectinoidea</taxon>
        <taxon>Pectinidae</taxon>
        <taxon>Mizuhopecten</taxon>
    </lineage>
</organism>
<reference evidence="2 3" key="1">
    <citation type="journal article" date="2017" name="Nat. Ecol. Evol.">
        <title>Scallop genome provides insights into evolution of bilaterian karyotype and development.</title>
        <authorList>
            <person name="Wang S."/>
            <person name="Zhang J."/>
            <person name="Jiao W."/>
            <person name="Li J."/>
            <person name="Xun X."/>
            <person name="Sun Y."/>
            <person name="Guo X."/>
            <person name="Huan P."/>
            <person name="Dong B."/>
            <person name="Zhang L."/>
            <person name="Hu X."/>
            <person name="Sun X."/>
            <person name="Wang J."/>
            <person name="Zhao C."/>
            <person name="Wang Y."/>
            <person name="Wang D."/>
            <person name="Huang X."/>
            <person name="Wang R."/>
            <person name="Lv J."/>
            <person name="Li Y."/>
            <person name="Zhang Z."/>
            <person name="Liu B."/>
            <person name="Lu W."/>
            <person name="Hui Y."/>
            <person name="Liang J."/>
            <person name="Zhou Z."/>
            <person name="Hou R."/>
            <person name="Li X."/>
            <person name="Liu Y."/>
            <person name="Li H."/>
            <person name="Ning X."/>
            <person name="Lin Y."/>
            <person name="Zhao L."/>
            <person name="Xing Q."/>
            <person name="Dou J."/>
            <person name="Li Y."/>
            <person name="Mao J."/>
            <person name="Guo H."/>
            <person name="Dou H."/>
            <person name="Li T."/>
            <person name="Mu C."/>
            <person name="Jiang W."/>
            <person name="Fu Q."/>
            <person name="Fu X."/>
            <person name="Miao Y."/>
            <person name="Liu J."/>
            <person name="Yu Q."/>
            <person name="Li R."/>
            <person name="Liao H."/>
            <person name="Li X."/>
            <person name="Kong Y."/>
            <person name="Jiang Z."/>
            <person name="Chourrout D."/>
            <person name="Li R."/>
            <person name="Bao Z."/>
        </authorList>
    </citation>
    <scope>NUCLEOTIDE SEQUENCE [LARGE SCALE GENOMIC DNA]</scope>
    <source>
        <strain evidence="2 3">PY_sf001</strain>
    </source>
</reference>
<evidence type="ECO:0000313" key="3">
    <source>
        <dbReference type="Proteomes" id="UP000242188"/>
    </source>
</evidence>
<evidence type="ECO:0000256" key="1">
    <source>
        <dbReference type="SAM" id="MobiDB-lite"/>
    </source>
</evidence>
<sequence>MPPGRRKRAAAARHTLIPKRETEEVGVQPGPTAVQLPGTNAVPPISAIVADLLVQMRAEGLVLRQPAQLPVPSGAFTQPTAAAGSAEQTDADMFQRGNQEEQPMFLAQANNASLLQSSAPTVSAQYEVTPQLPVAGQGPSHLSAAARPDSASASFLVEQAMNNITGTPAHDISTPIMSSVSRPLDMHVDTRTKQKIWADQYVDFGSLLSTNGSEQFNITVTDNTLALIPKTKPVAIKSMDHWISAFQVFVTVVVQAKPELAGPLMKYANIIQHISRKAGDLAANHYDVNFRKCRQAAPHQLPFDQVNQELFLEAMTYNLARKGQPSQNEHEQGHAQGKSTQGKVCFAFQRKGVCNRQHCVFKHLCKTCGGPHSFRKCSKTDNYAQVPSSGSSKPSSAPKPKSN</sequence>
<keyword evidence="3" id="KW-1185">Reference proteome</keyword>
<comment type="caution">
    <text evidence="2">The sequence shown here is derived from an EMBL/GenBank/DDBJ whole genome shotgun (WGS) entry which is preliminary data.</text>
</comment>
<gene>
    <name evidence="2" type="ORF">KP79_PYT25200</name>
</gene>
<dbReference type="PANTHER" id="PTHR35558:SF1">
    <property type="entry name" value="ENDONUCLEASE_EXONUCLEASE_PHOSPHATASE DOMAIN-CONTAINING PROTEIN"/>
    <property type="match status" value="1"/>
</dbReference>
<dbReference type="AlphaFoldDB" id="A0A210PRT7"/>
<evidence type="ECO:0000313" key="2">
    <source>
        <dbReference type="EMBL" id="OWF39199.1"/>
    </source>
</evidence>
<accession>A0A210PRT7</accession>
<dbReference type="Proteomes" id="UP000242188">
    <property type="component" value="Unassembled WGS sequence"/>
</dbReference>
<protein>
    <recommendedName>
        <fullName evidence="4">C3H1-type domain-containing protein</fullName>
    </recommendedName>
</protein>
<feature type="compositionally biased region" description="Low complexity" evidence="1">
    <location>
        <begin position="387"/>
        <end position="403"/>
    </location>
</feature>
<dbReference type="EMBL" id="NEDP02005537">
    <property type="protein sequence ID" value="OWF39199.1"/>
    <property type="molecule type" value="Genomic_DNA"/>
</dbReference>
<feature type="region of interest" description="Disordered" evidence="1">
    <location>
        <begin position="379"/>
        <end position="403"/>
    </location>
</feature>
<proteinExistence type="predicted"/>